<keyword evidence="2" id="KW-0732">Signal</keyword>
<sequence>MHSIFRIASLMALIGYARADFAVGTSASQKIVPDTGGDIYNTDAVAVSYPGGCLDNVQQFECVSERCLIEGFFEIRGLKTEDQYGFNWNGEGWEFSQNSEILGVCTKNDDEGCTKTGVNYSLGFFSHMLCTGSINSGTQQQVTLTIGTLIFFESSIAAFALSNMSWKRSSLADTGFFYDEDLRDQRIDPFPTHVKSLEQAMLDFTCQDFDPTTKQDLTIQNEAKRLAKGGFKEDRWDDFYREYFLDPLMARASITGKRPRISSRCQYYYDSIVFNTDALWTTFNKRSEEDRPFKAPKPDLVFLFPMYHPDSQIPTVTRHGAREWHKESTPSLVEPFLWSTLRELNQHGLKPTPFNVLDKKTPLEADLSSYPWLVVEYKRAKGTERSTTASSRRLEEVVYCQAANAGGCAVKLNQNAARFAIQLAGNAQVPPVPTITTVGPQVKVWITFYAQDLMAYRFKDKYSQQYQGYKEGYMMQCIWAGDITVANDILKFRLILENTYTWAIRVLKPLVATYIDQWRFAYATDNSSMAGMTRARQQDRLELTRNTVRSIYCALDPELNPRAGKDWHRGVSMRLRELCETFVQDVDRMIDEELESSRRSTRGASKEVRGFKRSVQLNSDGPRSIEHEGLQPRQSESPDYASMALPSAPRSMSPSETSGAVEVVSSYLKASMAIWNSWGTQETAKPE</sequence>
<gene>
    <name evidence="3" type="ORF">C2S_11755</name>
</gene>
<feature type="compositionally biased region" description="Basic and acidic residues" evidence="1">
    <location>
        <begin position="595"/>
        <end position="610"/>
    </location>
</feature>
<organism evidence="3 4">
    <name type="scientific">Fusarium fujikuroi</name>
    <name type="common">Bakanae and foot rot disease fungus</name>
    <name type="synonym">Gibberella fujikuroi</name>
    <dbReference type="NCBI Taxonomy" id="5127"/>
    <lineage>
        <taxon>Eukaryota</taxon>
        <taxon>Fungi</taxon>
        <taxon>Dikarya</taxon>
        <taxon>Ascomycota</taxon>
        <taxon>Pezizomycotina</taxon>
        <taxon>Sordariomycetes</taxon>
        <taxon>Hypocreomycetidae</taxon>
        <taxon>Hypocreales</taxon>
        <taxon>Nectriaceae</taxon>
        <taxon>Fusarium</taxon>
        <taxon>Fusarium fujikuroi species complex</taxon>
    </lineage>
</organism>
<reference evidence="3" key="1">
    <citation type="submission" date="2019-05" db="EMBL/GenBank/DDBJ databases">
        <authorList>
            <person name="Piombo E."/>
        </authorList>
    </citation>
    <scope>NUCLEOTIDE SEQUENCE</scope>
    <source>
        <strain evidence="3">C2S</strain>
    </source>
</reference>
<feature type="region of interest" description="Disordered" evidence="1">
    <location>
        <begin position="595"/>
        <end position="661"/>
    </location>
</feature>
<evidence type="ECO:0000313" key="3">
    <source>
        <dbReference type="EMBL" id="VTT80406.1"/>
    </source>
</evidence>
<dbReference type="EMBL" id="CABFJX010000402">
    <property type="protein sequence ID" value="VTT80406.1"/>
    <property type="molecule type" value="Genomic_DNA"/>
</dbReference>
<dbReference type="AlphaFoldDB" id="A0A5Q3G1V8"/>
<proteinExistence type="predicted"/>
<feature type="signal peptide" evidence="2">
    <location>
        <begin position="1"/>
        <end position="19"/>
    </location>
</feature>
<name>A0A5Q3G1V8_FUSFU</name>
<accession>A0A5Q3G1V8</accession>
<evidence type="ECO:0000256" key="1">
    <source>
        <dbReference type="SAM" id="MobiDB-lite"/>
    </source>
</evidence>
<protein>
    <submittedName>
        <fullName evidence="3">Uncharacterized protein</fullName>
    </submittedName>
</protein>
<evidence type="ECO:0000256" key="2">
    <source>
        <dbReference type="SAM" id="SignalP"/>
    </source>
</evidence>
<dbReference type="Proteomes" id="UP000760494">
    <property type="component" value="Unassembled WGS sequence"/>
</dbReference>
<feature type="chain" id="PRO_5043624440" evidence="2">
    <location>
        <begin position="20"/>
        <end position="687"/>
    </location>
</feature>
<comment type="caution">
    <text evidence="3">The sequence shown here is derived from an EMBL/GenBank/DDBJ whole genome shotgun (WGS) entry which is preliminary data.</text>
</comment>
<evidence type="ECO:0000313" key="4">
    <source>
        <dbReference type="Proteomes" id="UP000760494"/>
    </source>
</evidence>